<name>A0ABX6IH60_9ACTN</name>
<protein>
    <submittedName>
        <fullName evidence="2">TIGR03767 family metallophosphoesterase</fullName>
    </submittedName>
</protein>
<gene>
    <name evidence="2" type="ORF">GII31_10105</name>
</gene>
<evidence type="ECO:0000256" key="1">
    <source>
        <dbReference type="SAM" id="SignalP"/>
    </source>
</evidence>
<dbReference type="Gene3D" id="3.60.21.10">
    <property type="match status" value="1"/>
</dbReference>
<dbReference type="SUPFAM" id="SSF56300">
    <property type="entry name" value="Metallo-dependent phosphatases"/>
    <property type="match status" value="1"/>
</dbReference>
<accession>A0ABX6IH60</accession>
<dbReference type="PANTHER" id="PTHR43143">
    <property type="entry name" value="METALLOPHOSPHOESTERASE, CALCINEURIN SUPERFAMILY"/>
    <property type="match status" value="1"/>
</dbReference>
<organism evidence="2 3">
    <name type="scientific">Gordonia pseudamarae</name>
    <dbReference type="NCBI Taxonomy" id="2831662"/>
    <lineage>
        <taxon>Bacteria</taxon>
        <taxon>Bacillati</taxon>
        <taxon>Actinomycetota</taxon>
        <taxon>Actinomycetes</taxon>
        <taxon>Mycobacteriales</taxon>
        <taxon>Gordoniaceae</taxon>
        <taxon>Gordonia</taxon>
    </lineage>
</organism>
<keyword evidence="1" id="KW-0732">Signal</keyword>
<dbReference type="PROSITE" id="PS51318">
    <property type="entry name" value="TAT"/>
    <property type="match status" value="1"/>
</dbReference>
<dbReference type="RefSeq" id="WP_213249167.1">
    <property type="nucleotide sequence ID" value="NZ_CP045806.1"/>
</dbReference>
<sequence length="559" mass="60309">MPGSRPSALSRRTFLAAGAATVGAFATGGAIAAAAPDVLAEANTAGTTLARAARPGGARAGGYRKLVAGPGWPLYVRQELATAKAGRSRTRNGLAAFVQLTDMHITDVQSPARFEYTHDLITGSAFRPQEALNTQGAVSLVNRINSLSGGPFSGRRFDAVVTTGDNTDNRESVELDWFCKVLSGGSITPNTGAANRFEGVQNFGSTLYWQPESAIRDIYKERGYVQIPGYLRAAIAKHRSPGLNVPWYAVLGNHDDQYLGTIPNNILDDMYLWSVKLDVPATNPAAGQIAQAMQSNPAALGPLMAALRVSGPAYPVTPDSRRRPFSNQEFVRRHFDPALTGPGPVGHGFAAPDGPTWYTFQIAPGVLGIAMNTCNSLGLSDGSIGDRQLRWIQRQITAHRDQLVIVFSHHTSDTMSAALPNPDTPGERQYDGTALVAMLARHNNVIAWVNGHTHNNRLIPHRGSTAEHSFWEINTASHIDFPQLARIVEVVDNADGTLSIFTPLIEADAPYTADESDLTPDGLASLYRELAYNDLHTDPERIGKLTDRNCELLLAHPLR</sequence>
<dbReference type="InterPro" id="IPR022506">
    <property type="entry name" value="Metallophosphoesterase_PPA1498"/>
</dbReference>
<dbReference type="EMBL" id="CP045809">
    <property type="protein sequence ID" value="QHN35183.1"/>
    <property type="molecule type" value="Genomic_DNA"/>
</dbReference>
<dbReference type="InterPro" id="IPR029052">
    <property type="entry name" value="Metallo-depent_PP-like"/>
</dbReference>
<feature type="signal peptide" evidence="1">
    <location>
        <begin position="1"/>
        <end position="32"/>
    </location>
</feature>
<proteinExistence type="predicted"/>
<keyword evidence="3" id="KW-1185">Reference proteome</keyword>
<evidence type="ECO:0000313" key="2">
    <source>
        <dbReference type="EMBL" id="QHN35183.1"/>
    </source>
</evidence>
<dbReference type="NCBIfam" id="TIGR03767">
    <property type="entry name" value="P_acnes_RR"/>
    <property type="match status" value="1"/>
</dbReference>
<evidence type="ECO:0000313" key="3">
    <source>
        <dbReference type="Proteomes" id="UP001059836"/>
    </source>
</evidence>
<dbReference type="Proteomes" id="UP001059836">
    <property type="component" value="Chromosome"/>
</dbReference>
<dbReference type="PANTHER" id="PTHR43143:SF1">
    <property type="entry name" value="SERINE_THREONINE-PROTEIN PHOSPHATASE CPPED1"/>
    <property type="match status" value="1"/>
</dbReference>
<feature type="chain" id="PRO_5046916385" evidence="1">
    <location>
        <begin position="33"/>
        <end position="559"/>
    </location>
</feature>
<dbReference type="InterPro" id="IPR051918">
    <property type="entry name" value="STPP_CPPED1"/>
</dbReference>
<reference evidence="2" key="1">
    <citation type="journal article" date="2021" name="Nat. Microbiol.">
        <title>Cocultivation of an ultrasmall environmental parasitic bacterium with lytic ability against bacteria associated with wastewater foams.</title>
        <authorList>
            <person name="Batinovic S."/>
            <person name="Rose J.J.A."/>
            <person name="Ratcliffe J."/>
            <person name="Seviour R.J."/>
            <person name="Petrovski S."/>
        </authorList>
    </citation>
    <scope>NUCLEOTIDE SEQUENCE</scope>
    <source>
        <strain evidence="2">CON9</strain>
    </source>
</reference>
<dbReference type="InterPro" id="IPR006311">
    <property type="entry name" value="TAT_signal"/>
</dbReference>